<keyword evidence="3" id="KW-1185">Reference proteome</keyword>
<comment type="caution">
    <text evidence="2">The sequence shown here is derived from an EMBL/GenBank/DDBJ whole genome shotgun (WGS) entry which is preliminary data.</text>
</comment>
<feature type="region of interest" description="Disordered" evidence="1">
    <location>
        <begin position="1"/>
        <end position="87"/>
    </location>
</feature>
<protein>
    <submittedName>
        <fullName evidence="2">Uncharacterized protein</fullName>
    </submittedName>
</protein>
<dbReference type="AlphaFoldDB" id="A0AA36JGX3"/>
<evidence type="ECO:0000313" key="3">
    <source>
        <dbReference type="Proteomes" id="UP001178507"/>
    </source>
</evidence>
<dbReference type="EMBL" id="CAUJNA010003612">
    <property type="protein sequence ID" value="CAJ1406007.1"/>
    <property type="molecule type" value="Genomic_DNA"/>
</dbReference>
<sequence>MGRPRQSGRSRGVKAKAKPQAARAQSSQPQPRKARRGKRKAEAPVSEVWDDEDDAEMWEEPDVVSEEELEEDSSEAEVCGPSLAGGNSEADRVYRELLRQGATPAIVGKRRKASPNEEEVEMELFTPGAAKKARLIPEEQGFRRSRSHGMPGMPGMPSGLFSSFFGF</sequence>
<feature type="region of interest" description="Disordered" evidence="1">
    <location>
        <begin position="108"/>
        <end position="136"/>
    </location>
</feature>
<feature type="compositionally biased region" description="Acidic residues" evidence="1">
    <location>
        <begin position="48"/>
        <end position="75"/>
    </location>
</feature>
<feature type="compositionally biased region" description="Basic residues" evidence="1">
    <location>
        <begin position="1"/>
        <end position="17"/>
    </location>
</feature>
<evidence type="ECO:0000313" key="2">
    <source>
        <dbReference type="EMBL" id="CAJ1406007.1"/>
    </source>
</evidence>
<gene>
    <name evidence="2" type="ORF">EVOR1521_LOCUS28074</name>
</gene>
<organism evidence="2 3">
    <name type="scientific">Effrenium voratum</name>
    <dbReference type="NCBI Taxonomy" id="2562239"/>
    <lineage>
        <taxon>Eukaryota</taxon>
        <taxon>Sar</taxon>
        <taxon>Alveolata</taxon>
        <taxon>Dinophyceae</taxon>
        <taxon>Suessiales</taxon>
        <taxon>Symbiodiniaceae</taxon>
        <taxon>Effrenium</taxon>
    </lineage>
</organism>
<dbReference type="Proteomes" id="UP001178507">
    <property type="component" value="Unassembled WGS sequence"/>
</dbReference>
<reference evidence="2" key="1">
    <citation type="submission" date="2023-08" db="EMBL/GenBank/DDBJ databases">
        <authorList>
            <person name="Chen Y."/>
            <person name="Shah S."/>
            <person name="Dougan E. K."/>
            <person name="Thang M."/>
            <person name="Chan C."/>
        </authorList>
    </citation>
    <scope>NUCLEOTIDE SEQUENCE</scope>
</reference>
<proteinExistence type="predicted"/>
<name>A0AA36JGX3_9DINO</name>
<accession>A0AA36JGX3</accession>
<evidence type="ECO:0000256" key="1">
    <source>
        <dbReference type="SAM" id="MobiDB-lite"/>
    </source>
</evidence>
<feature type="compositionally biased region" description="Low complexity" evidence="1">
    <location>
        <begin position="18"/>
        <end position="31"/>
    </location>
</feature>